<dbReference type="Proteomes" id="UP000887565">
    <property type="component" value="Unplaced"/>
</dbReference>
<reference evidence="2" key="1">
    <citation type="submission" date="2022-11" db="UniProtKB">
        <authorList>
            <consortium name="WormBaseParasite"/>
        </authorList>
    </citation>
    <scope>IDENTIFICATION</scope>
</reference>
<sequence>MRDHAILAHLYNQQPGPTSLQTIALQEFLAAVMLPLLDEQLSEIQQAVIQIYNTNNYRFEVMQSQHGAFAGYGNNSSQCLMNELWLKMEQLIHNWFH</sequence>
<keyword evidence="1" id="KW-1185">Reference proteome</keyword>
<dbReference type="AlphaFoldDB" id="A0A915KL39"/>
<evidence type="ECO:0000313" key="1">
    <source>
        <dbReference type="Proteomes" id="UP000887565"/>
    </source>
</evidence>
<organism evidence="1 2">
    <name type="scientific">Romanomermis culicivorax</name>
    <name type="common">Nematode worm</name>
    <dbReference type="NCBI Taxonomy" id="13658"/>
    <lineage>
        <taxon>Eukaryota</taxon>
        <taxon>Metazoa</taxon>
        <taxon>Ecdysozoa</taxon>
        <taxon>Nematoda</taxon>
        <taxon>Enoplea</taxon>
        <taxon>Dorylaimia</taxon>
        <taxon>Mermithida</taxon>
        <taxon>Mermithoidea</taxon>
        <taxon>Mermithidae</taxon>
        <taxon>Romanomermis</taxon>
    </lineage>
</organism>
<protein>
    <submittedName>
        <fullName evidence="2">Uncharacterized protein</fullName>
    </submittedName>
</protein>
<name>A0A915KL39_ROMCU</name>
<dbReference type="WBParaSite" id="nRc.2.0.1.t39552-RA">
    <property type="protein sequence ID" value="nRc.2.0.1.t39552-RA"/>
    <property type="gene ID" value="nRc.2.0.1.g39552"/>
</dbReference>
<proteinExistence type="predicted"/>
<evidence type="ECO:0000313" key="2">
    <source>
        <dbReference type="WBParaSite" id="nRc.2.0.1.t39552-RA"/>
    </source>
</evidence>
<accession>A0A915KL39</accession>